<feature type="chain" id="PRO_5045727327" evidence="2">
    <location>
        <begin position="18"/>
        <end position="416"/>
    </location>
</feature>
<keyword evidence="2" id="KW-0732">Signal</keyword>
<dbReference type="Proteomes" id="UP001371305">
    <property type="component" value="Unassembled WGS sequence"/>
</dbReference>
<feature type="region of interest" description="Disordered" evidence="1">
    <location>
        <begin position="128"/>
        <end position="148"/>
    </location>
</feature>
<evidence type="ECO:0000313" key="3">
    <source>
        <dbReference type="EMBL" id="MEK7949279.1"/>
    </source>
</evidence>
<comment type="caution">
    <text evidence="3">The sequence shown here is derived from an EMBL/GenBank/DDBJ whole genome shotgun (WGS) entry which is preliminary data.</text>
</comment>
<reference evidence="3 4" key="1">
    <citation type="submission" date="2024-04" db="EMBL/GenBank/DDBJ databases">
        <title>Luteolibacter sp. isolated from soil.</title>
        <authorList>
            <person name="An J."/>
        </authorList>
    </citation>
    <scope>NUCLEOTIDE SEQUENCE [LARGE SCALE GENOMIC DNA]</scope>
    <source>
        <strain evidence="3 4">Y139</strain>
    </source>
</reference>
<feature type="signal peptide" evidence="2">
    <location>
        <begin position="1"/>
        <end position="17"/>
    </location>
</feature>
<dbReference type="EMBL" id="JBBUKT010000001">
    <property type="protein sequence ID" value="MEK7949279.1"/>
    <property type="molecule type" value="Genomic_DNA"/>
</dbReference>
<accession>A0ABU9AQJ3</accession>
<evidence type="ECO:0000256" key="1">
    <source>
        <dbReference type="SAM" id="MobiDB-lite"/>
    </source>
</evidence>
<gene>
    <name evidence="3" type="ORF">WKV53_02155</name>
</gene>
<sequence>MKTISALLLLSASAASAYTLHEWGTFTTVAGSDGVLLAGLEREEASLPMFSYSHLGLENGNIPRGIEEVTRRHGDTPIFVRMKGLNRPVRGVTVKMETPVIYFHSEEAFDVSVKVGFNGGTISQWYPDRTGGETLPVPPKPVDPEKPRPMADWNLDFSKPWKGSIEWQGRVLSPAESREAILFKPTESFQWMRPRIPEANVIRTAKGETEGFLFYRGVGAFDPGLTTTVSNDDTIHLLNRTGGDIPFAFVFEKTGGTTRWKVMKDGLRADAAAEIPTSGFSEATPDFTVGMVEPVYREMVAGLTATGLLQSEARAMVETWWSSYFAQDGLRVFWVLPNAKTEAILPMEVSPKPEKSVRVIVGRSEVIRPAKEREWLAMSRDGDENRRNAWAYLCSGDRFGAAYKQRVDALAATAAK</sequence>
<keyword evidence="4" id="KW-1185">Reference proteome</keyword>
<organism evidence="3 4">
    <name type="scientific">Luteolibacter soli</name>
    <dbReference type="NCBI Taxonomy" id="3135280"/>
    <lineage>
        <taxon>Bacteria</taxon>
        <taxon>Pseudomonadati</taxon>
        <taxon>Verrucomicrobiota</taxon>
        <taxon>Verrucomicrobiia</taxon>
        <taxon>Verrucomicrobiales</taxon>
        <taxon>Verrucomicrobiaceae</taxon>
        <taxon>Luteolibacter</taxon>
    </lineage>
</organism>
<proteinExistence type="predicted"/>
<evidence type="ECO:0000313" key="4">
    <source>
        <dbReference type="Proteomes" id="UP001371305"/>
    </source>
</evidence>
<evidence type="ECO:0000256" key="2">
    <source>
        <dbReference type="SAM" id="SignalP"/>
    </source>
</evidence>
<dbReference type="RefSeq" id="WP_341402698.1">
    <property type="nucleotide sequence ID" value="NZ_JBBUKT010000001.1"/>
</dbReference>
<protein>
    <submittedName>
        <fullName evidence="3">Uncharacterized protein</fullName>
    </submittedName>
</protein>
<name>A0ABU9AQJ3_9BACT</name>